<reference evidence="1 2" key="1">
    <citation type="submission" date="2010-10" db="EMBL/GenBank/DDBJ databases">
        <authorList>
            <consortium name="The Broad Institute Genome Sequencing Platform"/>
            <person name="Ward D."/>
            <person name="Earl A."/>
            <person name="Feldgarden M."/>
            <person name="Young S.K."/>
            <person name="Gargeya S."/>
            <person name="Zeng Q."/>
            <person name="Alvarado L."/>
            <person name="Berlin A."/>
            <person name="Bochicchio J."/>
            <person name="Chapman S.B."/>
            <person name="Chen Z."/>
            <person name="Freedman E."/>
            <person name="Gellesch M."/>
            <person name="Goldberg J."/>
            <person name="Griggs A."/>
            <person name="Gujja S."/>
            <person name="Heilman E."/>
            <person name="Heiman D."/>
            <person name="Howarth C."/>
            <person name="Mehta T."/>
            <person name="Neiman D."/>
            <person name="Pearson M."/>
            <person name="Roberts A."/>
            <person name="Saif S."/>
            <person name="Shea T."/>
            <person name="Shenoy N."/>
            <person name="Sisk P."/>
            <person name="Stolte C."/>
            <person name="Sykes S."/>
            <person name="White J."/>
            <person name="Yandava C."/>
            <person name="Allen-Vercoe E."/>
            <person name="Sibley C."/>
            <person name="Ambrose C.E."/>
            <person name="Strauss J."/>
            <person name="Daigneault M."/>
            <person name="Haas B."/>
            <person name="Nusbaum C."/>
            <person name="Birren B."/>
        </authorList>
    </citation>
    <scope>NUCLEOTIDE SEQUENCE [LARGE SCALE GENOMIC DNA]</scope>
    <source>
        <strain evidence="1 2">3_1_6</strain>
    </source>
</reference>
<proteinExistence type="predicted"/>
<dbReference type="Proteomes" id="UP000006034">
    <property type="component" value="Unassembled WGS sequence"/>
</dbReference>
<dbReference type="GeneID" id="78084938"/>
<evidence type="ECO:0000313" key="1">
    <source>
        <dbReference type="EMBL" id="EFV43544.1"/>
    </source>
</evidence>
<dbReference type="EMBL" id="ADCP02000001">
    <property type="protein sequence ID" value="EFV43544.1"/>
    <property type="molecule type" value="Genomic_DNA"/>
</dbReference>
<reference evidence="1 2" key="2">
    <citation type="submission" date="2013-04" db="EMBL/GenBank/DDBJ databases">
        <title>The Genome Sequence of Bilophila wadsworthia 3_1_6.</title>
        <authorList>
            <consortium name="The Broad Institute Genomics Platform"/>
            <person name="Earl A."/>
            <person name="Ward D."/>
            <person name="Feldgarden M."/>
            <person name="Gevers D."/>
            <person name="Sibley C."/>
            <person name="Strauss J."/>
            <person name="Allen-Vercoe E."/>
            <person name="Walker B."/>
            <person name="Young S."/>
            <person name="Zeng Q."/>
            <person name="Gargeya S."/>
            <person name="Fitzgerald M."/>
            <person name="Haas B."/>
            <person name="Abouelleil A."/>
            <person name="Allen A.W."/>
            <person name="Alvarado L."/>
            <person name="Arachchi H.M."/>
            <person name="Berlin A.M."/>
            <person name="Chapman S.B."/>
            <person name="Gainer-Dewar J."/>
            <person name="Goldberg J."/>
            <person name="Griggs A."/>
            <person name="Gujja S."/>
            <person name="Hansen M."/>
            <person name="Howarth C."/>
            <person name="Imamovic A."/>
            <person name="Ireland A."/>
            <person name="Larimer J."/>
            <person name="McCowan C."/>
            <person name="Murphy C."/>
            <person name="Pearson M."/>
            <person name="Poon T.W."/>
            <person name="Priest M."/>
            <person name="Roberts A."/>
            <person name="Saif S."/>
            <person name="Shea T."/>
            <person name="Sisk P."/>
            <person name="Sykes S."/>
            <person name="Wortman J."/>
            <person name="Nusbaum C."/>
            <person name="Birren B."/>
        </authorList>
    </citation>
    <scope>NUCLEOTIDE SEQUENCE [LARGE SCALE GENOMIC DNA]</scope>
    <source>
        <strain evidence="1 2">3_1_6</strain>
    </source>
</reference>
<keyword evidence="2" id="KW-1185">Reference proteome</keyword>
<evidence type="ECO:0000313" key="2">
    <source>
        <dbReference type="Proteomes" id="UP000006034"/>
    </source>
</evidence>
<sequence length="127" mass="14684">MDEARQRYRQEWDNWAESVDQASQATFQLSGQQLADLQRDPARFQQYIDSLLARPDGQQKAIMAGNQLSALQVQEARQLRELMATQVQSQLASQMKEEKESQMSQEAWRETIKTNRIGKVKAKPDPF</sequence>
<dbReference type="RefSeq" id="WP_005028682.1">
    <property type="nucleotide sequence ID" value="NZ_KE150238.1"/>
</dbReference>
<dbReference type="STRING" id="563192.HMPREF0179_02663"/>
<name>E5Y8Z5_BILW3</name>
<dbReference type="OrthoDB" id="5449665at2"/>
<accession>E5Y8Z5</accession>
<dbReference type="AlphaFoldDB" id="E5Y8Z5"/>
<protein>
    <submittedName>
        <fullName evidence="1">P-type conjugative transfer protein TrbJ</fullName>
    </submittedName>
</protein>
<organism evidence="1 2">
    <name type="scientific">Bilophila wadsworthia (strain 3_1_6)</name>
    <dbReference type="NCBI Taxonomy" id="563192"/>
    <lineage>
        <taxon>Bacteria</taxon>
        <taxon>Pseudomonadati</taxon>
        <taxon>Thermodesulfobacteriota</taxon>
        <taxon>Desulfovibrionia</taxon>
        <taxon>Desulfovibrionales</taxon>
        <taxon>Desulfovibrionaceae</taxon>
        <taxon>Bilophila</taxon>
    </lineage>
</organism>
<dbReference type="eggNOG" id="COG5314">
    <property type="taxonomic scope" value="Bacteria"/>
</dbReference>
<dbReference type="HOGENOM" id="CLU_1966288_0_0_7"/>
<gene>
    <name evidence="1" type="ORF">HMPREF0179_02663</name>
</gene>
<comment type="caution">
    <text evidence="1">The sequence shown here is derived from an EMBL/GenBank/DDBJ whole genome shotgun (WGS) entry which is preliminary data.</text>
</comment>